<evidence type="ECO:0000313" key="8">
    <source>
        <dbReference type="Proteomes" id="UP001318860"/>
    </source>
</evidence>
<organism evidence="7 8">
    <name type="scientific">Rehmannia glutinosa</name>
    <name type="common">Chinese foxglove</name>
    <dbReference type="NCBI Taxonomy" id="99300"/>
    <lineage>
        <taxon>Eukaryota</taxon>
        <taxon>Viridiplantae</taxon>
        <taxon>Streptophyta</taxon>
        <taxon>Embryophyta</taxon>
        <taxon>Tracheophyta</taxon>
        <taxon>Spermatophyta</taxon>
        <taxon>Magnoliopsida</taxon>
        <taxon>eudicotyledons</taxon>
        <taxon>Gunneridae</taxon>
        <taxon>Pentapetalae</taxon>
        <taxon>asterids</taxon>
        <taxon>lamiids</taxon>
        <taxon>Lamiales</taxon>
        <taxon>Orobanchaceae</taxon>
        <taxon>Rehmannieae</taxon>
        <taxon>Rehmannia</taxon>
    </lineage>
</organism>
<evidence type="ECO:0000256" key="5">
    <source>
        <dbReference type="ARBA" id="ARBA00023180"/>
    </source>
</evidence>
<gene>
    <name evidence="7" type="ORF">DH2020_011690</name>
</gene>
<evidence type="ECO:0000313" key="7">
    <source>
        <dbReference type="EMBL" id="KAK6157442.1"/>
    </source>
</evidence>
<comment type="similarity">
    <text evidence="1">Belongs to the peptidase A1 family.</text>
</comment>
<dbReference type="InterPro" id="IPR034161">
    <property type="entry name" value="Pepsin-like_plant"/>
</dbReference>
<sequence>MASIEPERLPSAFTNTAWVRPSFSLNLIHVDSRESPLYPGKLSDLQRFHRLLQLPKSQDSYFNNILHKNEIGTKSIINPTTIRPPGNALRHVFIVHMNLGSNSTPVSLLLDTGSNFVWTQCQPCKSCFRQNAPVFDPRNSRSYRKLLSNHRFAPFFNCTNGRNCTYSTRYNGGGFSKGVVSVETFSLKTHTGGTERVNNVVFGCGHENSLGGTDYKGGMTGVLGMDRFYTSFIRQLGSQSSSLRRFSYCLYEILNPTRTRGFLRFGNDIVIPNQERVRKTPFLSLPNSSRYVVRILDISIGRYRLNVKSGPCIVDSGYGASAIEQKSYSAMLSFLIRHFDQFNLQRIRDSRYKADLCYNRPRNFSNFPTMTFHFQDADLEIVPTSLFLIRPQYFCLAMRGETNQTVLGAFQQRNVRFVFDLGEDKLLFLKEDCSRDGN</sequence>
<proteinExistence type="inferred from homology"/>
<protein>
    <recommendedName>
        <fullName evidence="6">Peptidase A1 domain-containing protein</fullName>
    </recommendedName>
</protein>
<dbReference type="InterPro" id="IPR032861">
    <property type="entry name" value="TAXi_N"/>
</dbReference>
<reference evidence="7 8" key="1">
    <citation type="journal article" date="2021" name="Comput. Struct. Biotechnol. J.">
        <title>De novo genome assembly of the potent medicinal plant Rehmannia glutinosa using nanopore technology.</title>
        <authorList>
            <person name="Ma L."/>
            <person name="Dong C."/>
            <person name="Song C."/>
            <person name="Wang X."/>
            <person name="Zheng X."/>
            <person name="Niu Y."/>
            <person name="Chen S."/>
            <person name="Feng W."/>
        </authorList>
    </citation>
    <scope>NUCLEOTIDE SEQUENCE [LARGE SCALE GENOMIC DNA]</scope>
    <source>
        <strain evidence="7">DH-2019</strain>
    </source>
</reference>
<name>A0ABR0XE84_REHGL</name>
<dbReference type="EMBL" id="JABTTQ020000005">
    <property type="protein sequence ID" value="KAK6157442.1"/>
    <property type="molecule type" value="Genomic_DNA"/>
</dbReference>
<dbReference type="PROSITE" id="PS51767">
    <property type="entry name" value="PEPTIDASE_A1"/>
    <property type="match status" value="1"/>
</dbReference>
<dbReference type="CDD" id="cd05476">
    <property type="entry name" value="pepsin_A_like_plant"/>
    <property type="match status" value="1"/>
</dbReference>
<evidence type="ECO:0000259" key="6">
    <source>
        <dbReference type="PROSITE" id="PS51767"/>
    </source>
</evidence>
<comment type="caution">
    <text evidence="7">The sequence shown here is derived from an EMBL/GenBank/DDBJ whole genome shotgun (WGS) entry which is preliminary data.</text>
</comment>
<keyword evidence="2" id="KW-0645">Protease</keyword>
<dbReference type="Pfam" id="PF14543">
    <property type="entry name" value="TAXi_N"/>
    <property type="match status" value="1"/>
</dbReference>
<dbReference type="Proteomes" id="UP001318860">
    <property type="component" value="Unassembled WGS sequence"/>
</dbReference>
<dbReference type="PANTHER" id="PTHR47967">
    <property type="entry name" value="OS07G0603500 PROTEIN-RELATED"/>
    <property type="match status" value="1"/>
</dbReference>
<dbReference type="InterPro" id="IPR033121">
    <property type="entry name" value="PEPTIDASE_A1"/>
</dbReference>
<dbReference type="Gene3D" id="2.40.70.10">
    <property type="entry name" value="Acid Proteases"/>
    <property type="match status" value="2"/>
</dbReference>
<evidence type="ECO:0000256" key="3">
    <source>
        <dbReference type="ARBA" id="ARBA00022750"/>
    </source>
</evidence>
<dbReference type="InterPro" id="IPR051708">
    <property type="entry name" value="Plant_Aspart_Prot_A1"/>
</dbReference>
<evidence type="ECO:0000256" key="1">
    <source>
        <dbReference type="ARBA" id="ARBA00007447"/>
    </source>
</evidence>
<dbReference type="Pfam" id="PF14541">
    <property type="entry name" value="TAXi_C"/>
    <property type="match status" value="1"/>
</dbReference>
<keyword evidence="5" id="KW-0325">Glycoprotein</keyword>
<keyword evidence="8" id="KW-1185">Reference proteome</keyword>
<feature type="domain" description="Peptidase A1" evidence="6">
    <location>
        <begin position="93"/>
        <end position="429"/>
    </location>
</feature>
<keyword evidence="4" id="KW-0378">Hydrolase</keyword>
<keyword evidence="3" id="KW-0064">Aspartyl protease</keyword>
<dbReference type="SUPFAM" id="SSF50630">
    <property type="entry name" value="Acid proteases"/>
    <property type="match status" value="1"/>
</dbReference>
<dbReference type="InterPro" id="IPR032799">
    <property type="entry name" value="TAXi_C"/>
</dbReference>
<dbReference type="PANTHER" id="PTHR47967:SF123">
    <property type="entry name" value="ASPARTIC PROTEINASE NEPENTHESIN-1-LIKE"/>
    <property type="match status" value="1"/>
</dbReference>
<evidence type="ECO:0000256" key="2">
    <source>
        <dbReference type="ARBA" id="ARBA00022670"/>
    </source>
</evidence>
<evidence type="ECO:0000256" key="4">
    <source>
        <dbReference type="ARBA" id="ARBA00022801"/>
    </source>
</evidence>
<accession>A0ABR0XE84</accession>
<dbReference type="InterPro" id="IPR021109">
    <property type="entry name" value="Peptidase_aspartic_dom_sf"/>
</dbReference>